<dbReference type="AlphaFoldDB" id="A0A841AM14"/>
<keyword evidence="2" id="KW-1185">Reference proteome</keyword>
<gene>
    <name evidence="1" type="ORF">HD599_000782</name>
</gene>
<sequence length="171" mass="18825">MTRLRWTSETTTETAVVSASPDGWHVEALVEGTPAVRYSLTADEGWATRAVRVATRERSIELLADGRGRWSDGEGRALPHLDGALDVDISATPLTNTLAIARLALPVGTSAEIVTAYVAVPELTTASDPQRYTRLGEHLYRYESLDSDFTREIEVDDDGFVLDYPGLFRRT</sequence>
<dbReference type="InterPro" id="IPR009467">
    <property type="entry name" value="Glycolipid-bd_prot_put"/>
</dbReference>
<dbReference type="RefSeq" id="WP_184233813.1">
    <property type="nucleotide sequence ID" value="NZ_JACHMJ010000001.1"/>
</dbReference>
<dbReference type="EMBL" id="JACHMJ010000001">
    <property type="protein sequence ID" value="MBB5842459.1"/>
    <property type="molecule type" value="Genomic_DNA"/>
</dbReference>
<protein>
    <recommendedName>
        <fullName evidence="3">Glycolipid-binding domain-containing protein</fullName>
    </recommendedName>
</protein>
<name>A0A841AM14_9MICO</name>
<dbReference type="Proteomes" id="UP000536685">
    <property type="component" value="Unassembled WGS sequence"/>
</dbReference>
<organism evidence="1 2">
    <name type="scientific">Conyzicola lurida</name>
    <dbReference type="NCBI Taxonomy" id="1172621"/>
    <lineage>
        <taxon>Bacteria</taxon>
        <taxon>Bacillati</taxon>
        <taxon>Actinomycetota</taxon>
        <taxon>Actinomycetes</taxon>
        <taxon>Micrococcales</taxon>
        <taxon>Microbacteriaceae</taxon>
        <taxon>Conyzicola</taxon>
    </lineage>
</organism>
<accession>A0A841AM14</accession>
<evidence type="ECO:0000313" key="1">
    <source>
        <dbReference type="EMBL" id="MBB5842459.1"/>
    </source>
</evidence>
<reference evidence="1 2" key="1">
    <citation type="submission" date="2020-08" db="EMBL/GenBank/DDBJ databases">
        <title>Sequencing the genomes of 1000 actinobacteria strains.</title>
        <authorList>
            <person name="Klenk H.-P."/>
        </authorList>
    </citation>
    <scope>NUCLEOTIDE SEQUENCE [LARGE SCALE GENOMIC DNA]</scope>
    <source>
        <strain evidence="1 2">DSM 105784</strain>
    </source>
</reference>
<evidence type="ECO:0000313" key="2">
    <source>
        <dbReference type="Proteomes" id="UP000536685"/>
    </source>
</evidence>
<dbReference type="Pfam" id="PF06475">
    <property type="entry name" value="Glycolipid_bind"/>
    <property type="match status" value="1"/>
</dbReference>
<evidence type="ECO:0008006" key="3">
    <source>
        <dbReference type="Google" id="ProtNLM"/>
    </source>
</evidence>
<proteinExistence type="predicted"/>
<dbReference type="SUPFAM" id="SSF159275">
    <property type="entry name" value="PA1994-like"/>
    <property type="match status" value="1"/>
</dbReference>
<comment type="caution">
    <text evidence="1">The sequence shown here is derived from an EMBL/GenBank/DDBJ whole genome shotgun (WGS) entry which is preliminary data.</text>
</comment>